<proteinExistence type="predicted"/>
<evidence type="ECO:0000313" key="5">
    <source>
        <dbReference type="Proteomes" id="UP000430634"/>
    </source>
</evidence>
<reference evidence="3" key="4">
    <citation type="submission" date="2024-05" db="EMBL/GenBank/DDBJ databases">
        <authorList>
            <person name="Sun Q."/>
            <person name="Zhou Y."/>
        </authorList>
    </citation>
    <scope>NUCLEOTIDE SEQUENCE</scope>
    <source>
        <strain evidence="3">CGMCC 1.15931</strain>
    </source>
</reference>
<comment type="caution">
    <text evidence="4">The sequence shown here is derived from an EMBL/GenBank/DDBJ whole genome shotgun (WGS) entry which is preliminary data.</text>
</comment>
<feature type="compositionally biased region" description="Basic and acidic residues" evidence="1">
    <location>
        <begin position="62"/>
        <end position="75"/>
    </location>
</feature>
<keyword evidence="2" id="KW-0732">Signal</keyword>
<organism evidence="4 5">
    <name type="scientific">Pseudoduganella buxea</name>
    <dbReference type="NCBI Taxonomy" id="1949069"/>
    <lineage>
        <taxon>Bacteria</taxon>
        <taxon>Pseudomonadati</taxon>
        <taxon>Pseudomonadota</taxon>
        <taxon>Betaproteobacteria</taxon>
        <taxon>Burkholderiales</taxon>
        <taxon>Oxalobacteraceae</taxon>
        <taxon>Telluria group</taxon>
        <taxon>Pseudoduganella</taxon>
    </lineage>
</organism>
<dbReference type="Proteomes" id="UP000622638">
    <property type="component" value="Unassembled WGS sequence"/>
</dbReference>
<evidence type="ECO:0000256" key="1">
    <source>
        <dbReference type="SAM" id="MobiDB-lite"/>
    </source>
</evidence>
<protein>
    <recommendedName>
        <fullName evidence="7">CopL family metal-binding regulatory protein</fullName>
    </recommendedName>
</protein>
<reference evidence="4 5" key="3">
    <citation type="submission" date="2019-11" db="EMBL/GenBank/DDBJ databases">
        <title>Type strains purchased from KCTC, JCM and DSMZ.</title>
        <authorList>
            <person name="Lu H."/>
        </authorList>
    </citation>
    <scope>NUCLEOTIDE SEQUENCE [LARGE SCALE GENOMIC DNA]</scope>
    <source>
        <strain evidence="4 5">KCTC 52429</strain>
    </source>
</reference>
<evidence type="ECO:0000313" key="6">
    <source>
        <dbReference type="Proteomes" id="UP000622638"/>
    </source>
</evidence>
<sequence length="132" mass="13425">MKALLRTFLIWLLLAGVPLQGFAASTMLLCAPPAAPMAAVPAAAMEEHHDHAAMVAAQQHASHGENDSPGHHGQDAKCAGAAFCCTGAPLATRMPTAPALPDAGGAPIPFETTAPAAVDLAGIERPPKRLHA</sequence>
<evidence type="ECO:0000313" key="3">
    <source>
        <dbReference type="EMBL" id="GGC23299.1"/>
    </source>
</evidence>
<feature type="region of interest" description="Disordered" evidence="1">
    <location>
        <begin position="57"/>
        <end position="76"/>
    </location>
</feature>
<dbReference type="RefSeq" id="WP_155471291.1">
    <property type="nucleotide sequence ID" value="NZ_BMKG01000036.1"/>
</dbReference>
<dbReference type="OrthoDB" id="8757581at2"/>
<dbReference type="AlphaFoldDB" id="A0A6I3SZI9"/>
<keyword evidence="6" id="KW-1185">Reference proteome</keyword>
<reference evidence="3" key="1">
    <citation type="journal article" date="2014" name="Int. J. Syst. Evol. Microbiol.">
        <title>Complete genome of a new Firmicutes species belonging to the dominant human colonic microbiota ('Ruminococcus bicirculans') reveals two chromosomes and a selective capacity to utilize plant glucans.</title>
        <authorList>
            <consortium name="NISC Comparative Sequencing Program"/>
            <person name="Wegmann U."/>
            <person name="Louis P."/>
            <person name="Goesmann A."/>
            <person name="Henrissat B."/>
            <person name="Duncan S.H."/>
            <person name="Flint H.J."/>
        </authorList>
    </citation>
    <scope>NUCLEOTIDE SEQUENCE</scope>
    <source>
        <strain evidence="3">CGMCC 1.15931</strain>
    </source>
</reference>
<evidence type="ECO:0008006" key="7">
    <source>
        <dbReference type="Google" id="ProtNLM"/>
    </source>
</evidence>
<accession>A0A6I3SZI9</accession>
<dbReference type="EMBL" id="WNKZ01000040">
    <property type="protein sequence ID" value="MTV53986.1"/>
    <property type="molecule type" value="Genomic_DNA"/>
</dbReference>
<dbReference type="Proteomes" id="UP000430634">
    <property type="component" value="Unassembled WGS sequence"/>
</dbReference>
<feature type="signal peptide" evidence="2">
    <location>
        <begin position="1"/>
        <end position="23"/>
    </location>
</feature>
<evidence type="ECO:0000313" key="4">
    <source>
        <dbReference type="EMBL" id="MTV53986.1"/>
    </source>
</evidence>
<name>A0A6I3SZI9_9BURK</name>
<evidence type="ECO:0000256" key="2">
    <source>
        <dbReference type="SAM" id="SignalP"/>
    </source>
</evidence>
<feature type="chain" id="PRO_5026349202" description="CopL family metal-binding regulatory protein" evidence="2">
    <location>
        <begin position="24"/>
        <end position="132"/>
    </location>
</feature>
<dbReference type="EMBL" id="BMKG01000036">
    <property type="protein sequence ID" value="GGC23299.1"/>
    <property type="molecule type" value="Genomic_DNA"/>
</dbReference>
<gene>
    <name evidence="3" type="ORF">GCM10011572_51000</name>
    <name evidence="4" type="ORF">GM672_14740</name>
</gene>
<reference evidence="6" key="2">
    <citation type="journal article" date="2019" name="Int. J. Syst. Evol. Microbiol.">
        <title>The Global Catalogue of Microorganisms (GCM) 10K type strain sequencing project: providing services to taxonomists for standard genome sequencing and annotation.</title>
        <authorList>
            <consortium name="The Broad Institute Genomics Platform"/>
            <consortium name="The Broad Institute Genome Sequencing Center for Infectious Disease"/>
            <person name="Wu L."/>
            <person name="Ma J."/>
        </authorList>
    </citation>
    <scope>NUCLEOTIDE SEQUENCE [LARGE SCALE GENOMIC DNA]</scope>
    <source>
        <strain evidence="6">CGMCC 1.15931</strain>
    </source>
</reference>